<keyword evidence="1" id="KW-0808">Transferase</keyword>
<evidence type="ECO:0000313" key="2">
    <source>
        <dbReference type="Proteomes" id="UP000198596"/>
    </source>
</evidence>
<proteinExistence type="predicted"/>
<organism evidence="1 2">
    <name type="scientific">Flavobacterium xueshanense</name>
    <dbReference type="NCBI Taxonomy" id="935223"/>
    <lineage>
        <taxon>Bacteria</taxon>
        <taxon>Pseudomonadati</taxon>
        <taxon>Bacteroidota</taxon>
        <taxon>Flavobacteriia</taxon>
        <taxon>Flavobacteriales</taxon>
        <taxon>Flavobacteriaceae</taxon>
        <taxon>Flavobacterium</taxon>
    </lineage>
</organism>
<dbReference type="STRING" id="935223.SAMN04488131_103112"/>
<dbReference type="SUPFAM" id="SSF53756">
    <property type="entry name" value="UDP-Glycosyltransferase/glycogen phosphorylase"/>
    <property type="match status" value="1"/>
</dbReference>
<dbReference type="Proteomes" id="UP000198596">
    <property type="component" value="Unassembled WGS sequence"/>
</dbReference>
<dbReference type="AlphaFoldDB" id="A0A1I2CM09"/>
<keyword evidence="2" id="KW-1185">Reference proteome</keyword>
<protein>
    <submittedName>
        <fullName evidence="1">Glycosyltransferase involved in cell wall bisynthesis</fullName>
    </submittedName>
</protein>
<dbReference type="RefSeq" id="WP_167547421.1">
    <property type="nucleotide sequence ID" value="NZ_FONQ01000003.1"/>
</dbReference>
<sequence length="397" mass="45937">MRVLYIGSFFPIERTEEITSNSKGYIDNAANNFQWALINGLDCYYPDIELITLPAVGSYPFHYKKAYFSKSFFFHKEKSNDKSVGFLNLPLIKHVSKYYNLYQTLKKIDSNEPTTIIIYAMHSPFLKAVFKLKANGYNLKTCLVIPDLPQFMSASKNIFYVFFKWIDSHNIKKYLGAIDSFVFFSDQMVDFIVVENKPWTRIEGIFLPTKNVHAVSKEGRKVILYTGSLAEIYGIKNLMNAFMLIQDVSYELWICGDGDYKGEIIKKSLIDKRIKYFGQLPFIEIQKMQKRATVLVNPRTSQGDYTKYSFPSKTMEYLASGTPCIMHRLPAIPPEYFPFLFIAEKEDAEGLKDKIIEVCNKEEKYLIDFGAKASEFILTNKNPESQVKKIFDMINNL</sequence>
<name>A0A1I2CM09_9FLAO</name>
<dbReference type="PANTHER" id="PTHR12526:SF630">
    <property type="entry name" value="GLYCOSYLTRANSFERASE"/>
    <property type="match status" value="1"/>
</dbReference>
<gene>
    <name evidence="1" type="ORF">SAMN04488131_103112</name>
</gene>
<reference evidence="2" key="1">
    <citation type="submission" date="2016-10" db="EMBL/GenBank/DDBJ databases">
        <authorList>
            <person name="Varghese N."/>
            <person name="Submissions S."/>
        </authorList>
    </citation>
    <scope>NUCLEOTIDE SEQUENCE [LARGE SCALE GENOMIC DNA]</scope>
    <source>
        <strain evidence="2">CGMCC 1.9227</strain>
    </source>
</reference>
<dbReference type="Pfam" id="PF13692">
    <property type="entry name" value="Glyco_trans_1_4"/>
    <property type="match status" value="1"/>
</dbReference>
<evidence type="ECO:0000313" key="1">
    <source>
        <dbReference type="EMBL" id="SFE69356.1"/>
    </source>
</evidence>
<accession>A0A1I2CM09</accession>
<dbReference type="GO" id="GO:0016740">
    <property type="term" value="F:transferase activity"/>
    <property type="evidence" value="ECO:0007669"/>
    <property type="project" value="UniProtKB-KW"/>
</dbReference>
<dbReference type="EMBL" id="FONQ01000003">
    <property type="protein sequence ID" value="SFE69356.1"/>
    <property type="molecule type" value="Genomic_DNA"/>
</dbReference>
<dbReference type="PANTHER" id="PTHR12526">
    <property type="entry name" value="GLYCOSYLTRANSFERASE"/>
    <property type="match status" value="1"/>
</dbReference>
<dbReference type="Gene3D" id="3.40.50.2000">
    <property type="entry name" value="Glycogen Phosphorylase B"/>
    <property type="match status" value="1"/>
</dbReference>